<organism evidence="3 4">
    <name type="scientific">Leifsonia shinshuensis</name>
    <dbReference type="NCBI Taxonomy" id="150026"/>
    <lineage>
        <taxon>Bacteria</taxon>
        <taxon>Bacillati</taxon>
        <taxon>Actinomycetota</taxon>
        <taxon>Actinomycetes</taxon>
        <taxon>Micrococcales</taxon>
        <taxon>Microbacteriaceae</taxon>
        <taxon>Leifsonia</taxon>
    </lineage>
</organism>
<gene>
    <name evidence="3" type="ORF">HNR13_003273</name>
</gene>
<feature type="transmembrane region" description="Helical" evidence="2">
    <location>
        <begin position="194"/>
        <end position="215"/>
    </location>
</feature>
<keyword evidence="2" id="KW-0472">Membrane</keyword>
<protein>
    <submittedName>
        <fullName evidence="3">Uncharacterized protein</fullName>
    </submittedName>
</protein>
<feature type="transmembrane region" description="Helical" evidence="2">
    <location>
        <begin position="168"/>
        <end position="188"/>
    </location>
</feature>
<feature type="region of interest" description="Disordered" evidence="1">
    <location>
        <begin position="1"/>
        <end position="28"/>
    </location>
</feature>
<comment type="caution">
    <text evidence="3">The sequence shown here is derived from an EMBL/GenBank/DDBJ whole genome shotgun (WGS) entry which is preliminary data.</text>
</comment>
<dbReference type="EMBL" id="JACCFL010000001">
    <property type="protein sequence ID" value="NYJ24986.1"/>
    <property type="molecule type" value="Genomic_DNA"/>
</dbReference>
<sequence length="433" mass="44980">MSRNDRTIPISRGILNGRGPGSSRARSKAGATGTAALAAGALPRGRQERDALGRARLDLGFNIASIALIAFLFAIMLITAPYYPELPLSLAAWGILIVTLVTALVLRFRLPDLLPDALFAAALVLWAAVVVLDILGTASPNGWFPLTAAASVGPALLLCVPVRPARDILIATAALGVALAVVLLLRSFGDIQMLGPGIATVAIAVAPPLVGVEVVRSLRTLVQLELDLVQVQSTVSSPGYAVGMMASEELARLDLAAERLLDGVATGRTALPLDEATADQAASIATELRLHLIQGRKETWLYHAVTESALLGPTVTLTDPDGLAAGLTRDQRDGLLTAVWLLISDPVRSGAGQARSLTLDIERAAGPQVAAGSAVATGATMAIVITTTGVPRNGVDPAAWQAIRKVGRHTESFSDSALRIEITTVSDTTAEPV</sequence>
<feature type="transmembrane region" description="Helical" evidence="2">
    <location>
        <begin position="86"/>
        <end position="106"/>
    </location>
</feature>
<evidence type="ECO:0000256" key="2">
    <source>
        <dbReference type="SAM" id="Phobius"/>
    </source>
</evidence>
<evidence type="ECO:0000313" key="3">
    <source>
        <dbReference type="EMBL" id="NYJ24986.1"/>
    </source>
</evidence>
<keyword evidence="2" id="KW-0812">Transmembrane</keyword>
<feature type="transmembrane region" description="Helical" evidence="2">
    <location>
        <begin position="59"/>
        <end position="80"/>
    </location>
</feature>
<dbReference type="RefSeq" id="WP_343063587.1">
    <property type="nucleotide sequence ID" value="NZ_BAABEH010000001.1"/>
</dbReference>
<accession>A0A853CV68</accession>
<evidence type="ECO:0000256" key="1">
    <source>
        <dbReference type="SAM" id="MobiDB-lite"/>
    </source>
</evidence>
<keyword evidence="2" id="KW-1133">Transmembrane helix</keyword>
<dbReference type="AlphaFoldDB" id="A0A853CV68"/>
<dbReference type="Proteomes" id="UP000578352">
    <property type="component" value="Unassembled WGS sequence"/>
</dbReference>
<proteinExistence type="predicted"/>
<evidence type="ECO:0000313" key="4">
    <source>
        <dbReference type="Proteomes" id="UP000578352"/>
    </source>
</evidence>
<feature type="transmembrane region" description="Helical" evidence="2">
    <location>
        <begin position="118"/>
        <end position="136"/>
    </location>
</feature>
<feature type="transmembrane region" description="Helical" evidence="2">
    <location>
        <begin position="142"/>
        <end position="161"/>
    </location>
</feature>
<name>A0A853CV68_9MICO</name>
<reference evidence="3 4" key="1">
    <citation type="submission" date="2020-07" db="EMBL/GenBank/DDBJ databases">
        <title>Sequencing the genomes of 1000 actinobacteria strains.</title>
        <authorList>
            <person name="Klenk H.-P."/>
        </authorList>
    </citation>
    <scope>NUCLEOTIDE SEQUENCE [LARGE SCALE GENOMIC DNA]</scope>
    <source>
        <strain evidence="3 4">DSM 15165</strain>
    </source>
</reference>